<gene>
    <name evidence="3" type="ORF">DZC73_15785</name>
</gene>
<dbReference type="AlphaFoldDB" id="A0A3N7HS10"/>
<feature type="signal peptide" evidence="2">
    <location>
        <begin position="1"/>
        <end position="21"/>
    </location>
</feature>
<proteinExistence type="predicted"/>
<evidence type="ECO:0000256" key="1">
    <source>
        <dbReference type="SAM" id="MobiDB-lite"/>
    </source>
</evidence>
<feature type="region of interest" description="Disordered" evidence="1">
    <location>
        <begin position="82"/>
        <end position="212"/>
    </location>
</feature>
<comment type="caution">
    <text evidence="3">The sequence shown here is derived from an EMBL/GenBank/DDBJ whole genome shotgun (WGS) entry which is preliminary data.</text>
</comment>
<evidence type="ECO:0000256" key="2">
    <source>
        <dbReference type="SAM" id="SignalP"/>
    </source>
</evidence>
<feature type="compositionally biased region" description="Low complexity" evidence="1">
    <location>
        <begin position="124"/>
        <end position="159"/>
    </location>
</feature>
<keyword evidence="2" id="KW-0732">Signal</keyword>
<accession>A0A3N7HS10</accession>
<evidence type="ECO:0000313" key="4">
    <source>
        <dbReference type="Proteomes" id="UP000267464"/>
    </source>
</evidence>
<dbReference type="Proteomes" id="UP000267464">
    <property type="component" value="Unassembled WGS sequence"/>
</dbReference>
<feature type="compositionally biased region" description="Basic and acidic residues" evidence="1">
    <location>
        <begin position="94"/>
        <end position="115"/>
    </location>
</feature>
<keyword evidence="4" id="KW-1185">Reference proteome</keyword>
<evidence type="ECO:0000313" key="3">
    <source>
        <dbReference type="EMBL" id="RQP23601.1"/>
    </source>
</evidence>
<organism evidence="3 4">
    <name type="scientific">Piscinibacter terrae</name>
    <dbReference type="NCBI Taxonomy" id="2496871"/>
    <lineage>
        <taxon>Bacteria</taxon>
        <taxon>Pseudomonadati</taxon>
        <taxon>Pseudomonadota</taxon>
        <taxon>Betaproteobacteria</taxon>
        <taxon>Burkholderiales</taxon>
        <taxon>Sphaerotilaceae</taxon>
        <taxon>Piscinibacter</taxon>
    </lineage>
</organism>
<dbReference type="EMBL" id="QUSW01000004">
    <property type="protein sequence ID" value="RQP23601.1"/>
    <property type="molecule type" value="Genomic_DNA"/>
</dbReference>
<dbReference type="RefSeq" id="WP_124541320.1">
    <property type="nucleotide sequence ID" value="NZ_QUSW01000004.1"/>
</dbReference>
<reference evidence="3 4" key="2">
    <citation type="submission" date="2018-12" db="EMBL/GenBank/DDBJ databases">
        <title>Rhizobacter gummiphilus sp. nov., a rubber-degrading bacterium isolated from the soil of a botanical garden in Japan.</title>
        <authorList>
            <person name="Shunsuke S.S."/>
        </authorList>
    </citation>
    <scope>NUCLEOTIDE SEQUENCE [LARGE SCALE GENOMIC DNA]</scope>
    <source>
        <strain evidence="3 4">S-16</strain>
    </source>
</reference>
<feature type="compositionally biased region" description="Basic and acidic residues" evidence="1">
    <location>
        <begin position="161"/>
        <end position="188"/>
    </location>
</feature>
<dbReference type="OrthoDB" id="8914044at2"/>
<reference evidence="3 4" key="1">
    <citation type="submission" date="2018-08" db="EMBL/GenBank/DDBJ databases">
        <authorList>
            <person name="Khan S.A."/>
            <person name="Jeon C.O."/>
            <person name="Chun B.H."/>
            <person name="Jeong S.E."/>
        </authorList>
    </citation>
    <scope>NUCLEOTIDE SEQUENCE [LARGE SCALE GENOMIC DNA]</scope>
    <source>
        <strain evidence="3 4">S-16</strain>
    </source>
</reference>
<sequence>MKYATCAVLLAICFASTAVQAMDPVQESAERDRIKRERDQADATYKAREIECRQRFVVTPCLDQARRDRREALDRLRQQQEVLDEAQRKQRAAQRMDEIRSKVSGDEAKQREAAAQKRRRQRVEPAVSQPEAAASSPAAVLKQEPPAAVATPASANASAMEVHEQKAQAYEKRQKEAAEHRAEVEARNAQRAANGKPPAKPLPTPASAASRN</sequence>
<name>A0A3N7HS10_9BURK</name>
<protein>
    <submittedName>
        <fullName evidence="3">Uncharacterized protein</fullName>
    </submittedName>
</protein>
<feature type="chain" id="PRO_5018264241" evidence="2">
    <location>
        <begin position="22"/>
        <end position="212"/>
    </location>
</feature>